<dbReference type="GO" id="GO:0005886">
    <property type="term" value="C:plasma membrane"/>
    <property type="evidence" value="ECO:0007669"/>
    <property type="project" value="UniProtKB-SubCell"/>
</dbReference>
<keyword evidence="8 12" id="KW-0630">Potassium</keyword>
<evidence type="ECO:0000256" key="9">
    <source>
        <dbReference type="ARBA" id="ARBA00022989"/>
    </source>
</evidence>
<keyword evidence="9 12" id="KW-1133">Transmembrane helix</keyword>
<feature type="transmembrane region" description="Helical" evidence="12">
    <location>
        <begin position="273"/>
        <end position="298"/>
    </location>
</feature>
<dbReference type="InterPro" id="IPR023051">
    <property type="entry name" value="Kup"/>
</dbReference>
<evidence type="ECO:0000256" key="5">
    <source>
        <dbReference type="ARBA" id="ARBA00022538"/>
    </source>
</evidence>
<dbReference type="HAMAP" id="MF_01522">
    <property type="entry name" value="Kup"/>
    <property type="match status" value="1"/>
</dbReference>
<name>A0A7W4VZ08_9ACTN</name>
<comment type="caution">
    <text evidence="15">The sequence shown here is derived from an EMBL/GenBank/DDBJ whole genome shotgun (WGS) entry which is preliminary data.</text>
</comment>
<dbReference type="PANTHER" id="PTHR30540:SF79">
    <property type="entry name" value="LOW AFFINITY POTASSIUM TRANSPORT SYSTEM PROTEIN KUP"/>
    <property type="match status" value="1"/>
</dbReference>
<feature type="transmembrane region" description="Helical" evidence="12">
    <location>
        <begin position="349"/>
        <end position="371"/>
    </location>
</feature>
<comment type="similarity">
    <text evidence="2 12">Belongs to the HAK/KUP transporter (TC 2.A.72) family.</text>
</comment>
<evidence type="ECO:0000313" key="16">
    <source>
        <dbReference type="Proteomes" id="UP000589626"/>
    </source>
</evidence>
<proteinExistence type="inferred from homology"/>
<feature type="transmembrane region" description="Helical" evidence="12">
    <location>
        <begin position="154"/>
        <end position="175"/>
    </location>
</feature>
<evidence type="ECO:0000256" key="7">
    <source>
        <dbReference type="ARBA" id="ARBA00022847"/>
    </source>
</evidence>
<feature type="transmembrane region" description="Helical" evidence="12">
    <location>
        <begin position="233"/>
        <end position="253"/>
    </location>
</feature>
<feature type="transmembrane region" description="Helical" evidence="12">
    <location>
        <begin position="323"/>
        <end position="343"/>
    </location>
</feature>
<comment type="subcellular location">
    <subcellularLocation>
        <location evidence="12">Cell membrane</location>
        <topology evidence="12">Multi-pass membrane protein</topology>
    </subcellularLocation>
    <subcellularLocation>
        <location evidence="1">Membrane</location>
        <topology evidence="1">Multi-pass membrane protein</topology>
    </subcellularLocation>
</comment>
<comment type="catalytic activity">
    <reaction evidence="12">
        <text>K(+)(in) + H(+)(in) = K(+)(out) + H(+)(out)</text>
        <dbReference type="Rhea" id="RHEA:28490"/>
        <dbReference type="ChEBI" id="CHEBI:15378"/>
        <dbReference type="ChEBI" id="CHEBI:29103"/>
    </reaction>
</comment>
<sequence>MGALGVVFGDIGTSPLYALRTILDEGGSLDRATVYGLTSTVIWSLLVVVTMLYVGVLLGTDNDGEGGLLALLGLLRRTGAPARVVAVATMVAMVGAGLFLGDSVITPAISVLSAAEGLDVASSSMKVVVVPIALVILSGVFVLQRVGSGRIGALYGPVMVLWFATLAAGGVASLAREPDALRALSPLWAVRFFLDEPLTAFLSLGAVILAITGAEALYADLGHFGRRAIARAWLLVVLPALVLAYLGEAAAVVRDPGAAADPFYAVVPGWATVPVLVLATLATIIASEAVIAGAFTVLHQAGGLGIFPHLLTRHTSEEEGGRIYLPAVNWALAAAVLLVVVLFRSSDRLASAYGVAVAGTILTTVTIFLLLDRSRAGRPTLRQGVAGLGLLAMLAFFVATLPKVVSGGWAPVGIGLTAFVVMWTWRDGQRRLAAARARAEGTPRELLEGLDARLHRTPGTSVFLTDDREVAPFALRTVVERARVLPERVVLLSWDVRDTPSARAHGAVVDVDDFDGRCRGVFGVSVTLGYRERLSVQRVLAAARERDRERLDIDPDEATYLLSDSIPRLSRSGAMAAWRQRVFLLLHRLATDRAEHLDLPRERTIVIGREFDL</sequence>
<keyword evidence="5 12" id="KW-0633">Potassium transport</keyword>
<dbReference type="InterPro" id="IPR053952">
    <property type="entry name" value="K_trans_C"/>
</dbReference>
<feature type="domain" description="K+ potassium transporter integral membrane" evidence="13">
    <location>
        <begin position="2"/>
        <end position="439"/>
    </location>
</feature>
<evidence type="ECO:0000259" key="13">
    <source>
        <dbReference type="Pfam" id="PF02705"/>
    </source>
</evidence>
<feature type="transmembrane region" description="Helical" evidence="12">
    <location>
        <begin position="408"/>
        <end position="425"/>
    </location>
</feature>
<dbReference type="PANTHER" id="PTHR30540">
    <property type="entry name" value="OSMOTIC STRESS POTASSIUM TRANSPORTER"/>
    <property type="match status" value="1"/>
</dbReference>
<feature type="transmembrane region" description="Helical" evidence="12">
    <location>
        <begin position="80"/>
        <end position="100"/>
    </location>
</feature>
<keyword evidence="10 12" id="KW-0406">Ion transport</keyword>
<comment type="function">
    <text evidence="12">Transport of potassium into the cell. Likely operates as a K(+):H(+) symporter.</text>
</comment>
<dbReference type="AlphaFoldDB" id="A0A7W4VZ08"/>
<feature type="transmembrane region" description="Helical" evidence="12">
    <location>
        <begin position="41"/>
        <end position="59"/>
    </location>
</feature>
<evidence type="ECO:0000256" key="4">
    <source>
        <dbReference type="ARBA" id="ARBA00022475"/>
    </source>
</evidence>
<evidence type="ECO:0000259" key="14">
    <source>
        <dbReference type="Pfam" id="PF22776"/>
    </source>
</evidence>
<keyword evidence="7 12" id="KW-0769">Symport</keyword>
<evidence type="ECO:0000256" key="10">
    <source>
        <dbReference type="ARBA" id="ARBA00023065"/>
    </source>
</evidence>
<evidence type="ECO:0000313" key="15">
    <source>
        <dbReference type="EMBL" id="MBB3044143.1"/>
    </source>
</evidence>
<dbReference type="InterPro" id="IPR053951">
    <property type="entry name" value="K_trans_N"/>
</dbReference>
<dbReference type="RefSeq" id="WP_183594048.1">
    <property type="nucleotide sequence ID" value="NZ_JACHWR010000003.1"/>
</dbReference>
<evidence type="ECO:0000256" key="11">
    <source>
        <dbReference type="ARBA" id="ARBA00023136"/>
    </source>
</evidence>
<keyword evidence="6 12" id="KW-0812">Transmembrane</keyword>
<evidence type="ECO:0000256" key="3">
    <source>
        <dbReference type="ARBA" id="ARBA00022448"/>
    </source>
</evidence>
<feature type="transmembrane region" description="Helical" evidence="12">
    <location>
        <begin position="120"/>
        <end position="142"/>
    </location>
</feature>
<evidence type="ECO:0000256" key="8">
    <source>
        <dbReference type="ARBA" id="ARBA00022958"/>
    </source>
</evidence>
<dbReference type="EMBL" id="JACHWR010000003">
    <property type="protein sequence ID" value="MBB3044143.1"/>
    <property type="molecule type" value="Genomic_DNA"/>
</dbReference>
<dbReference type="GO" id="GO:0015079">
    <property type="term" value="F:potassium ion transmembrane transporter activity"/>
    <property type="evidence" value="ECO:0007669"/>
    <property type="project" value="UniProtKB-UniRule"/>
</dbReference>
<dbReference type="Proteomes" id="UP000589626">
    <property type="component" value="Unassembled WGS sequence"/>
</dbReference>
<keyword evidence="11 12" id="KW-0472">Membrane</keyword>
<gene>
    <name evidence="12" type="primary">kup</name>
    <name evidence="15" type="ORF">FHU40_003980</name>
</gene>
<keyword evidence="3 12" id="KW-0813">Transport</keyword>
<accession>A0A7W4VZ08</accession>
<reference evidence="15 16" key="1">
    <citation type="submission" date="2020-08" db="EMBL/GenBank/DDBJ databases">
        <title>Sequencing the genomes of 1000 actinobacteria strains.</title>
        <authorList>
            <person name="Klenk H.-P."/>
        </authorList>
    </citation>
    <scope>NUCLEOTIDE SEQUENCE [LARGE SCALE GENOMIC DNA]</scope>
    <source>
        <strain evidence="15 16">DSM 105498</strain>
    </source>
</reference>
<dbReference type="Pfam" id="PF02705">
    <property type="entry name" value="K_trans"/>
    <property type="match status" value="1"/>
</dbReference>
<dbReference type="GO" id="GO:0015293">
    <property type="term" value="F:symporter activity"/>
    <property type="evidence" value="ECO:0007669"/>
    <property type="project" value="UniProtKB-UniRule"/>
</dbReference>
<keyword evidence="4 12" id="KW-1003">Cell membrane</keyword>
<evidence type="ECO:0000256" key="2">
    <source>
        <dbReference type="ARBA" id="ARBA00007019"/>
    </source>
</evidence>
<evidence type="ECO:0000256" key="6">
    <source>
        <dbReference type="ARBA" id="ARBA00022692"/>
    </source>
</evidence>
<evidence type="ECO:0000256" key="1">
    <source>
        <dbReference type="ARBA" id="ARBA00004141"/>
    </source>
</evidence>
<dbReference type="Pfam" id="PF22776">
    <property type="entry name" value="K_trans_C"/>
    <property type="match status" value="1"/>
</dbReference>
<feature type="domain" description="K+ potassium transporter C-terminal" evidence="14">
    <location>
        <begin position="458"/>
        <end position="611"/>
    </location>
</feature>
<protein>
    <recommendedName>
        <fullName evidence="12">Probable potassium transport system protein Kup</fullName>
    </recommendedName>
</protein>
<evidence type="ECO:0000256" key="12">
    <source>
        <dbReference type="HAMAP-Rule" id="MF_01522"/>
    </source>
</evidence>
<dbReference type="InterPro" id="IPR003855">
    <property type="entry name" value="K+_transporter"/>
</dbReference>
<feature type="transmembrane region" description="Helical" evidence="12">
    <location>
        <begin position="198"/>
        <end position="221"/>
    </location>
</feature>
<feature type="transmembrane region" description="Helical" evidence="12">
    <location>
        <begin position="383"/>
        <end position="402"/>
    </location>
</feature>
<keyword evidence="16" id="KW-1185">Reference proteome</keyword>
<organism evidence="15 16">
    <name type="scientific">Nocardioides soli</name>
    <dbReference type="NCBI Taxonomy" id="1036020"/>
    <lineage>
        <taxon>Bacteria</taxon>
        <taxon>Bacillati</taxon>
        <taxon>Actinomycetota</taxon>
        <taxon>Actinomycetes</taxon>
        <taxon>Propionibacteriales</taxon>
        <taxon>Nocardioidaceae</taxon>
        <taxon>Nocardioides</taxon>
    </lineage>
</organism>